<protein>
    <submittedName>
        <fullName evidence="1">Uncharacterized protein</fullName>
    </submittedName>
</protein>
<organism evidence="1 2">
    <name type="scientific">Acinetobacter proteolyticus</name>
    <dbReference type="NCBI Taxonomy" id="1776741"/>
    <lineage>
        <taxon>Bacteria</taxon>
        <taxon>Pseudomonadati</taxon>
        <taxon>Pseudomonadota</taxon>
        <taxon>Gammaproteobacteria</taxon>
        <taxon>Moraxellales</taxon>
        <taxon>Moraxellaceae</taxon>
        <taxon>Acinetobacter</taxon>
    </lineage>
</organism>
<evidence type="ECO:0000313" key="1">
    <source>
        <dbReference type="EMBL" id="VXA56030.1"/>
    </source>
</evidence>
<dbReference type="RefSeq" id="WP_159725340.1">
    <property type="nucleotide sequence ID" value="NZ_LR732744.1"/>
</dbReference>
<dbReference type="EMBL" id="CABWKZ010000019">
    <property type="protein sequence ID" value="VXA56030.1"/>
    <property type="molecule type" value="Genomic_DNA"/>
</dbReference>
<evidence type="ECO:0000313" key="2">
    <source>
        <dbReference type="Proteomes" id="UP000430404"/>
    </source>
</evidence>
<sequence>MFIQHNEYYINTSTITYFKVSESEKKVLVFFGGASQTNLGEAVTLQYNTKPELDALISKLKKW</sequence>
<name>A0A653K7M6_9GAMM</name>
<gene>
    <name evidence="1" type="ORF">ACI8B_260022</name>
</gene>
<accession>A0A653K7M6</accession>
<dbReference type="AlphaFoldDB" id="A0A653K7M6"/>
<proteinExistence type="predicted"/>
<reference evidence="1 2" key="1">
    <citation type="submission" date="2019-10" db="EMBL/GenBank/DDBJ databases">
        <authorList>
            <person name="Karimi E."/>
        </authorList>
    </citation>
    <scope>NUCLEOTIDE SEQUENCE [LARGE SCALE GENOMIC DNA]</scope>
    <source>
        <strain evidence="1">Acinetobacter sp. 8BE</strain>
    </source>
</reference>
<dbReference type="Proteomes" id="UP000430404">
    <property type="component" value="Unassembled WGS sequence"/>
</dbReference>